<feature type="domain" description="Ig-like" evidence="4">
    <location>
        <begin position="168"/>
        <end position="259"/>
    </location>
</feature>
<accession>A0A5E4PME0</accession>
<name>A0A5E4PME0_9NEOP</name>
<evidence type="ECO:0000256" key="2">
    <source>
        <dbReference type="ARBA" id="ARBA00023136"/>
    </source>
</evidence>
<dbReference type="PROSITE" id="PS50835">
    <property type="entry name" value="IG_LIKE"/>
    <property type="match status" value="5"/>
</dbReference>
<feature type="domain" description="Ig-like" evidence="4">
    <location>
        <begin position="421"/>
        <end position="513"/>
    </location>
</feature>
<feature type="domain" description="Ig-like" evidence="4">
    <location>
        <begin position="273"/>
        <end position="346"/>
    </location>
</feature>
<feature type="domain" description="Ig-like" evidence="4">
    <location>
        <begin position="71"/>
        <end position="160"/>
    </location>
</feature>
<evidence type="ECO:0000256" key="1">
    <source>
        <dbReference type="ARBA" id="ARBA00004167"/>
    </source>
</evidence>
<proteinExistence type="predicted"/>
<dbReference type="Pfam" id="PF00047">
    <property type="entry name" value="ig"/>
    <property type="match status" value="1"/>
</dbReference>
<evidence type="ECO:0000259" key="4">
    <source>
        <dbReference type="PROSITE" id="PS50835"/>
    </source>
</evidence>
<keyword evidence="6" id="KW-1185">Reference proteome</keyword>
<dbReference type="EMBL" id="FZQP02000003">
    <property type="protein sequence ID" value="VVC86489.1"/>
    <property type="molecule type" value="Genomic_DNA"/>
</dbReference>
<dbReference type="Gene3D" id="2.60.40.10">
    <property type="entry name" value="Immunoglobulins"/>
    <property type="match status" value="5"/>
</dbReference>
<feature type="domain" description="Ig-like" evidence="4">
    <location>
        <begin position="351"/>
        <end position="420"/>
    </location>
</feature>
<organism evidence="5 6">
    <name type="scientific">Leptidea sinapis</name>
    <dbReference type="NCBI Taxonomy" id="189913"/>
    <lineage>
        <taxon>Eukaryota</taxon>
        <taxon>Metazoa</taxon>
        <taxon>Ecdysozoa</taxon>
        <taxon>Arthropoda</taxon>
        <taxon>Hexapoda</taxon>
        <taxon>Insecta</taxon>
        <taxon>Pterygota</taxon>
        <taxon>Neoptera</taxon>
        <taxon>Endopterygota</taxon>
        <taxon>Lepidoptera</taxon>
        <taxon>Glossata</taxon>
        <taxon>Ditrysia</taxon>
        <taxon>Papilionoidea</taxon>
        <taxon>Pieridae</taxon>
        <taxon>Dismorphiinae</taxon>
        <taxon>Leptidea</taxon>
    </lineage>
</organism>
<dbReference type="InterPro" id="IPR013151">
    <property type="entry name" value="Immunoglobulin_dom"/>
</dbReference>
<protein>
    <recommendedName>
        <fullName evidence="4">Ig-like domain-containing protein</fullName>
    </recommendedName>
</protein>
<dbReference type="PANTHER" id="PTHR23278">
    <property type="entry name" value="SIDESTEP PROTEIN"/>
    <property type="match status" value="1"/>
</dbReference>
<dbReference type="Pfam" id="PF08205">
    <property type="entry name" value="C2-set_2"/>
    <property type="match status" value="1"/>
</dbReference>
<dbReference type="PANTHER" id="PTHR23278:SF28">
    <property type="entry name" value="SIDESTEP IV, ISOFORM C"/>
    <property type="match status" value="1"/>
</dbReference>
<dbReference type="CDD" id="cd00096">
    <property type="entry name" value="Ig"/>
    <property type="match status" value="1"/>
</dbReference>
<evidence type="ECO:0000313" key="6">
    <source>
        <dbReference type="Proteomes" id="UP000324832"/>
    </source>
</evidence>
<keyword evidence="3" id="KW-1015">Disulfide bond</keyword>
<dbReference type="AlphaFoldDB" id="A0A5E4PME0"/>
<reference evidence="5 6" key="1">
    <citation type="submission" date="2017-07" db="EMBL/GenBank/DDBJ databases">
        <authorList>
            <person name="Talla V."/>
            <person name="Backstrom N."/>
        </authorList>
    </citation>
    <scope>NUCLEOTIDE SEQUENCE [LARGE SCALE GENOMIC DNA]</scope>
</reference>
<dbReference type="Proteomes" id="UP000324832">
    <property type="component" value="Unassembled WGS sequence"/>
</dbReference>
<dbReference type="InterPro" id="IPR013162">
    <property type="entry name" value="CD80_C2-set"/>
</dbReference>
<dbReference type="InterPro" id="IPR036179">
    <property type="entry name" value="Ig-like_dom_sf"/>
</dbReference>
<dbReference type="InterPro" id="IPR007110">
    <property type="entry name" value="Ig-like_dom"/>
</dbReference>
<dbReference type="GO" id="GO:0016020">
    <property type="term" value="C:membrane"/>
    <property type="evidence" value="ECO:0007669"/>
    <property type="project" value="UniProtKB-SubCell"/>
</dbReference>
<dbReference type="SUPFAM" id="SSF48726">
    <property type="entry name" value="Immunoglobulin"/>
    <property type="match status" value="5"/>
</dbReference>
<dbReference type="InterPro" id="IPR003599">
    <property type="entry name" value="Ig_sub"/>
</dbReference>
<dbReference type="SMART" id="SM00409">
    <property type="entry name" value="IG"/>
    <property type="match status" value="3"/>
</dbReference>
<gene>
    <name evidence="5" type="ORF">LSINAPIS_LOCUS299</name>
</gene>
<evidence type="ECO:0000313" key="5">
    <source>
        <dbReference type="EMBL" id="VVC86489.1"/>
    </source>
</evidence>
<dbReference type="InterPro" id="IPR013783">
    <property type="entry name" value="Ig-like_fold"/>
</dbReference>
<keyword evidence="2" id="KW-0472">Membrane</keyword>
<sequence>MEGIPMSRVSEVRELRVRLTGHAGWKKGDILQKIQDKRQIWKDRYRNVELGVHFTFKTGRVPTAHVGGVMGKKASLPCDTQPLSGDDQIAMVLYDVRGRTVYQPKLWSSPNGFGSRAYFRATATPATLLVDGVTSSDSGIYRCRVDFKNSPTRNLRINFTVIIPSERPVIMDAKTRSNTRLLEPFDEGDDLELLCETHGGDPRPSLIWYLENTIIDDSFEHQEGGITTNTLSFPRVGRQHLNARLICRSSNTKLAPPLSRLLILDINYHDYRIKCRSTGSRPPAVITWWKGVKLLRKNIQYFSDSNSTTSVVILTPEAEDHNVKLTCRADNPRIHDAVIQDSWKLNVHYIPIVTLKFGSNLNPHNINVGDDVYFECRVQANPKATKLSWFKQGVELRHNPQSGVILSESTLVLQQVSRDSPKCDASVDGQAYGALRSETVQLLCKIDSNPPPSEFIWAFNNSGEYKLIKSSISTSLEYTSTILYTPVKDEDFGTILCSASNSAGRQAVPCVFTVYSVEITANMHANITSNVSTFSVADVDLSFSYLVNLYAANSKGRSDVVTLHTTAVRPPDRFIGKLFESSSATPVFTTVIKNVFIFNIVAFIDEIILKTNKDDFNFIQY</sequence>
<evidence type="ECO:0000256" key="3">
    <source>
        <dbReference type="ARBA" id="ARBA00023157"/>
    </source>
</evidence>
<dbReference type="Pfam" id="PF13927">
    <property type="entry name" value="Ig_3"/>
    <property type="match status" value="2"/>
</dbReference>
<comment type="subcellular location">
    <subcellularLocation>
        <location evidence="1">Membrane</location>
        <topology evidence="1">Single-pass membrane protein</topology>
    </subcellularLocation>
</comment>